<keyword evidence="2" id="KW-1185">Reference proteome</keyword>
<evidence type="ECO:0000313" key="1">
    <source>
        <dbReference type="EMBL" id="MFC6958310.1"/>
    </source>
</evidence>
<reference evidence="2" key="1">
    <citation type="journal article" date="2019" name="Int. J. Syst. Evol. Microbiol.">
        <title>The Global Catalogue of Microorganisms (GCM) 10K type strain sequencing project: providing services to taxonomists for standard genome sequencing and annotation.</title>
        <authorList>
            <consortium name="The Broad Institute Genomics Platform"/>
            <consortium name="The Broad Institute Genome Sequencing Center for Infectious Disease"/>
            <person name="Wu L."/>
            <person name="Ma J."/>
        </authorList>
    </citation>
    <scope>NUCLEOTIDE SEQUENCE [LARGE SCALE GENOMIC DNA]</scope>
    <source>
        <strain evidence="2">KACC 12634</strain>
    </source>
</reference>
<protein>
    <submittedName>
        <fullName evidence="1">Uncharacterized protein</fullName>
    </submittedName>
</protein>
<evidence type="ECO:0000313" key="2">
    <source>
        <dbReference type="Proteomes" id="UP001596470"/>
    </source>
</evidence>
<dbReference type="RefSeq" id="WP_382346790.1">
    <property type="nucleotide sequence ID" value="NZ_JBHMBP010000001.1"/>
</dbReference>
<name>A0ABW2D9X2_9ACTN</name>
<comment type="caution">
    <text evidence="1">The sequence shown here is derived from an EMBL/GenBank/DDBJ whole genome shotgun (WGS) entry which is preliminary data.</text>
</comment>
<sequence length="89" mass="10125">MTSSIPDKVGFYALQADGMRKVAVYDRTADGITLTVLDDRWARMARGYLTDGILLQRLGAMVTPDHPDLFIEALLEPRNMTYYDFRPEP</sequence>
<organism evidence="1 2">
    <name type="scientific">Glycomyces mayteni</name>
    <dbReference type="NCBI Taxonomy" id="543887"/>
    <lineage>
        <taxon>Bacteria</taxon>
        <taxon>Bacillati</taxon>
        <taxon>Actinomycetota</taxon>
        <taxon>Actinomycetes</taxon>
        <taxon>Glycomycetales</taxon>
        <taxon>Glycomycetaceae</taxon>
        <taxon>Glycomyces</taxon>
    </lineage>
</organism>
<proteinExistence type="predicted"/>
<gene>
    <name evidence="1" type="ORF">ACFQS3_13985</name>
</gene>
<dbReference type="EMBL" id="JBHSYS010000003">
    <property type="protein sequence ID" value="MFC6958310.1"/>
    <property type="molecule type" value="Genomic_DNA"/>
</dbReference>
<dbReference type="Proteomes" id="UP001596470">
    <property type="component" value="Unassembled WGS sequence"/>
</dbReference>
<accession>A0ABW2D9X2</accession>